<organism evidence="1 2">
    <name type="scientific">Pholiota conissans</name>
    <dbReference type="NCBI Taxonomy" id="109636"/>
    <lineage>
        <taxon>Eukaryota</taxon>
        <taxon>Fungi</taxon>
        <taxon>Dikarya</taxon>
        <taxon>Basidiomycota</taxon>
        <taxon>Agaricomycotina</taxon>
        <taxon>Agaricomycetes</taxon>
        <taxon>Agaricomycetidae</taxon>
        <taxon>Agaricales</taxon>
        <taxon>Agaricineae</taxon>
        <taxon>Strophariaceae</taxon>
        <taxon>Pholiota</taxon>
    </lineage>
</organism>
<sequence>LADNRHEYLGPSPKVAGYRFTGDLAQIIFWDDYLNTMWLGKHQWDVEIEFDAVVDSWFVAEHR</sequence>
<comment type="caution">
    <text evidence="1">The sequence shown here is derived from an EMBL/GenBank/DDBJ whole genome shotgun (WGS) entry which is preliminary data.</text>
</comment>
<evidence type="ECO:0000313" key="2">
    <source>
        <dbReference type="Proteomes" id="UP000807469"/>
    </source>
</evidence>
<gene>
    <name evidence="1" type="ORF">BDN70DRAFT_804819</name>
</gene>
<dbReference type="EMBL" id="MU155190">
    <property type="protein sequence ID" value="KAF9480713.1"/>
    <property type="molecule type" value="Genomic_DNA"/>
</dbReference>
<dbReference type="AlphaFoldDB" id="A0A9P6D2I9"/>
<reference evidence="1" key="1">
    <citation type="submission" date="2020-11" db="EMBL/GenBank/DDBJ databases">
        <authorList>
            <consortium name="DOE Joint Genome Institute"/>
            <person name="Ahrendt S."/>
            <person name="Riley R."/>
            <person name="Andreopoulos W."/>
            <person name="Labutti K."/>
            <person name="Pangilinan J."/>
            <person name="Ruiz-Duenas F.J."/>
            <person name="Barrasa J.M."/>
            <person name="Sanchez-Garcia M."/>
            <person name="Camarero S."/>
            <person name="Miyauchi S."/>
            <person name="Serrano A."/>
            <person name="Linde D."/>
            <person name="Babiker R."/>
            <person name="Drula E."/>
            <person name="Ayuso-Fernandez I."/>
            <person name="Pacheco R."/>
            <person name="Padilla G."/>
            <person name="Ferreira P."/>
            <person name="Barriuso J."/>
            <person name="Kellner H."/>
            <person name="Castanera R."/>
            <person name="Alfaro M."/>
            <person name="Ramirez L."/>
            <person name="Pisabarro A.G."/>
            <person name="Kuo A."/>
            <person name="Tritt A."/>
            <person name="Lipzen A."/>
            <person name="He G."/>
            <person name="Yan M."/>
            <person name="Ng V."/>
            <person name="Cullen D."/>
            <person name="Martin F."/>
            <person name="Rosso M.-N."/>
            <person name="Henrissat B."/>
            <person name="Hibbett D."/>
            <person name="Martinez A.T."/>
            <person name="Grigoriev I.V."/>
        </authorList>
    </citation>
    <scope>NUCLEOTIDE SEQUENCE</scope>
    <source>
        <strain evidence="1">CIRM-BRFM 674</strain>
    </source>
</reference>
<dbReference type="Proteomes" id="UP000807469">
    <property type="component" value="Unassembled WGS sequence"/>
</dbReference>
<feature type="non-terminal residue" evidence="1">
    <location>
        <position position="1"/>
    </location>
</feature>
<accession>A0A9P6D2I9</accession>
<proteinExistence type="predicted"/>
<keyword evidence="2" id="KW-1185">Reference proteome</keyword>
<name>A0A9P6D2I9_9AGAR</name>
<dbReference type="OrthoDB" id="2737573at2759"/>
<evidence type="ECO:0000313" key="1">
    <source>
        <dbReference type="EMBL" id="KAF9480713.1"/>
    </source>
</evidence>
<protein>
    <submittedName>
        <fullName evidence="1">Uncharacterized protein</fullName>
    </submittedName>
</protein>